<evidence type="ECO:0000256" key="2">
    <source>
        <dbReference type="ARBA" id="ARBA00022679"/>
    </source>
</evidence>
<keyword evidence="2" id="KW-0808">Transferase</keyword>
<sequence length="280" mass="30485">MTYEDYLAGDPVIVTAALTGGVHGKEANPNLPETPEEIGRAAAAAEAAGAAVVHLHARTPNGERSFATERFQEIDDAVRRYADDVIVQHSTGGTGAPDADRHLPLRTDPPPEMASLDMGPLNRYDHLTSENTRALVDSLHEEMRERGIKPELEVFNDGHLNEVYGLLERRELADPVYATLIFGGGTLTRPRPRNFLNAVDNLPDGAQFNTLGFGPHQLPFAAMGILLGGHVRVGLEDNVYYRRGELAESNAQLVERTVRVAEELGREVATPSQARDILGL</sequence>
<dbReference type="EMBL" id="QQST01000001">
    <property type="protein sequence ID" value="RDI72092.1"/>
    <property type="molecule type" value="Genomic_DNA"/>
</dbReference>
<keyword evidence="4" id="KW-0862">Zinc</keyword>
<gene>
    <name evidence="5" type="ORF">DWB78_10395</name>
    <name evidence="6" type="ORF">SAMN05216278_0187</name>
</gene>
<evidence type="ECO:0000313" key="6">
    <source>
        <dbReference type="EMBL" id="SDQ06369.1"/>
    </source>
</evidence>
<organism evidence="6 7">
    <name type="scientific">Halopelagius longus</name>
    <dbReference type="NCBI Taxonomy" id="1236180"/>
    <lineage>
        <taxon>Archaea</taxon>
        <taxon>Methanobacteriati</taxon>
        <taxon>Methanobacteriota</taxon>
        <taxon>Stenosarchaea group</taxon>
        <taxon>Halobacteria</taxon>
        <taxon>Halobacteriales</taxon>
        <taxon>Haloferacaceae</taxon>
    </lineage>
</organism>
<dbReference type="Pfam" id="PF05853">
    <property type="entry name" value="BKACE"/>
    <property type="match status" value="1"/>
</dbReference>
<name>A0A1H0XU50_9EURY</name>
<accession>A0A1H0XU50</accession>
<evidence type="ECO:0000256" key="1">
    <source>
        <dbReference type="ARBA" id="ARBA00001947"/>
    </source>
</evidence>
<dbReference type="GO" id="GO:0046872">
    <property type="term" value="F:metal ion binding"/>
    <property type="evidence" value="ECO:0007669"/>
    <property type="project" value="UniProtKB-KW"/>
</dbReference>
<dbReference type="OrthoDB" id="299212at2157"/>
<protein>
    <submittedName>
        <fullName evidence="6">3-keto-5-aminohexanoate cleavage enzyme</fullName>
    </submittedName>
    <submittedName>
        <fullName evidence="5">3-keto-5-aminohexanoate cleavage protein</fullName>
    </submittedName>
</protein>
<evidence type="ECO:0000313" key="5">
    <source>
        <dbReference type="EMBL" id="RDI72092.1"/>
    </source>
</evidence>
<keyword evidence="8" id="KW-1185">Reference proteome</keyword>
<dbReference type="PANTHER" id="PTHR37418:SF2">
    <property type="entry name" value="3-KETO-5-AMINOHEXANOATE CLEAVAGE ENZYME"/>
    <property type="match status" value="1"/>
</dbReference>
<evidence type="ECO:0000313" key="7">
    <source>
        <dbReference type="Proteomes" id="UP000199289"/>
    </source>
</evidence>
<proteinExistence type="predicted"/>
<reference evidence="5 8" key="3">
    <citation type="submission" date="2018-07" db="EMBL/GenBank/DDBJ databases">
        <title>Genome sequence of extremly halophilic archaeon Halopelagius longus strain BC12-B1.</title>
        <authorList>
            <person name="Zhang X."/>
        </authorList>
    </citation>
    <scope>NUCLEOTIDE SEQUENCE [LARGE SCALE GENOMIC DNA]</scope>
    <source>
        <strain evidence="5 8">BC12-B1</strain>
    </source>
</reference>
<keyword evidence="3" id="KW-0479">Metal-binding</keyword>
<dbReference type="InterPro" id="IPR013785">
    <property type="entry name" value="Aldolase_TIM"/>
</dbReference>
<reference evidence="6" key="2">
    <citation type="submission" date="2016-10" db="EMBL/GenBank/DDBJ databases">
        <authorList>
            <person name="de Groot N.N."/>
        </authorList>
    </citation>
    <scope>NUCLEOTIDE SEQUENCE [LARGE SCALE GENOMIC DNA]</scope>
    <source>
        <strain evidence="6">CGMCC 1.12397</strain>
    </source>
</reference>
<evidence type="ECO:0000256" key="4">
    <source>
        <dbReference type="ARBA" id="ARBA00022833"/>
    </source>
</evidence>
<reference evidence="7" key="1">
    <citation type="submission" date="2016-10" db="EMBL/GenBank/DDBJ databases">
        <authorList>
            <person name="Varghese N."/>
            <person name="Submissions S."/>
        </authorList>
    </citation>
    <scope>NUCLEOTIDE SEQUENCE [LARGE SCALE GENOMIC DNA]</scope>
    <source>
        <strain evidence="7">CGMCC 1.12397</strain>
    </source>
</reference>
<dbReference type="Proteomes" id="UP000255421">
    <property type="component" value="Unassembled WGS sequence"/>
</dbReference>
<comment type="cofactor">
    <cofactor evidence="1">
        <name>Zn(2+)</name>
        <dbReference type="ChEBI" id="CHEBI:29105"/>
    </cofactor>
</comment>
<dbReference type="EMBL" id="FNKQ01000001">
    <property type="protein sequence ID" value="SDQ06369.1"/>
    <property type="molecule type" value="Genomic_DNA"/>
</dbReference>
<dbReference type="AlphaFoldDB" id="A0A1H0XU50"/>
<evidence type="ECO:0000313" key="8">
    <source>
        <dbReference type="Proteomes" id="UP000255421"/>
    </source>
</evidence>
<evidence type="ECO:0000256" key="3">
    <source>
        <dbReference type="ARBA" id="ARBA00022723"/>
    </source>
</evidence>
<dbReference type="Proteomes" id="UP000199289">
    <property type="component" value="Unassembled WGS sequence"/>
</dbReference>
<dbReference type="Gene3D" id="3.20.20.70">
    <property type="entry name" value="Aldolase class I"/>
    <property type="match status" value="1"/>
</dbReference>
<dbReference type="PANTHER" id="PTHR37418">
    <property type="entry name" value="3-KETO-5-AMINOHEXANOATE CLEAVAGE ENZYME-RELATED"/>
    <property type="match status" value="1"/>
</dbReference>
<dbReference type="InterPro" id="IPR008567">
    <property type="entry name" value="BKACE"/>
</dbReference>
<dbReference type="GO" id="GO:0043720">
    <property type="term" value="F:3-keto-5-aminohexanoate cleavage activity"/>
    <property type="evidence" value="ECO:0007669"/>
    <property type="project" value="InterPro"/>
</dbReference>
<dbReference type="RefSeq" id="WP_092531573.1">
    <property type="nucleotide sequence ID" value="NZ_FNKQ01000001.1"/>
</dbReference>